<feature type="region of interest" description="Disordered" evidence="1">
    <location>
        <begin position="50"/>
        <end position="69"/>
    </location>
</feature>
<reference evidence="3" key="1">
    <citation type="journal article" date="2020" name="Nature">
        <title>Giant virus diversity and host interactions through global metagenomics.</title>
        <authorList>
            <person name="Schulz F."/>
            <person name="Roux S."/>
            <person name="Paez-Espino D."/>
            <person name="Jungbluth S."/>
            <person name="Walsh D.A."/>
            <person name="Denef V.J."/>
            <person name="McMahon K.D."/>
            <person name="Konstantinidis K.T."/>
            <person name="Eloe-Fadrosh E.A."/>
            <person name="Kyrpides N.C."/>
            <person name="Woyke T."/>
        </authorList>
    </citation>
    <scope>NUCLEOTIDE SEQUENCE</scope>
    <source>
        <strain evidence="3">GVMAG-S-1101171-110</strain>
    </source>
</reference>
<protein>
    <submittedName>
        <fullName evidence="3">Uncharacterized protein</fullName>
    </submittedName>
</protein>
<proteinExistence type="predicted"/>
<feature type="region of interest" description="Disordered" evidence="1">
    <location>
        <begin position="1"/>
        <end position="42"/>
    </location>
</feature>
<feature type="transmembrane region" description="Helical" evidence="2">
    <location>
        <begin position="219"/>
        <end position="237"/>
    </location>
</feature>
<evidence type="ECO:0000313" key="3">
    <source>
        <dbReference type="EMBL" id="QHU12274.1"/>
    </source>
</evidence>
<dbReference type="AlphaFoldDB" id="A0A6C0K822"/>
<evidence type="ECO:0000256" key="1">
    <source>
        <dbReference type="SAM" id="MobiDB-lite"/>
    </source>
</evidence>
<organism evidence="3">
    <name type="scientific">viral metagenome</name>
    <dbReference type="NCBI Taxonomy" id="1070528"/>
    <lineage>
        <taxon>unclassified sequences</taxon>
        <taxon>metagenomes</taxon>
        <taxon>organismal metagenomes</taxon>
    </lineage>
</organism>
<accession>A0A6C0K822</accession>
<evidence type="ECO:0000256" key="2">
    <source>
        <dbReference type="SAM" id="Phobius"/>
    </source>
</evidence>
<keyword evidence="2" id="KW-0812">Transmembrane</keyword>
<name>A0A6C0K822_9ZZZZ</name>
<keyword evidence="2" id="KW-0472">Membrane</keyword>
<dbReference type="EMBL" id="MN740798">
    <property type="protein sequence ID" value="QHU12274.1"/>
    <property type="molecule type" value="Genomic_DNA"/>
</dbReference>
<keyword evidence="2" id="KW-1133">Transmembrane helix</keyword>
<sequence>MEFASLDDAFPNSGGSIKQRKSKKKEGFYGGVMPETDADRPAVKRLMEVPPMNQVSANSEDGLDDLLDESTKFLKKPSVNNSLPKPRSVNILEKGDTPSYFGAEPFTNPGEHTYASYTTARTPHGYMLEADFTKTFDDKGYEKATGSALPVPELRHRWKLMSGDRVGMESSQVAPKKVKQFSGLDTAEFGHMKAKIDELMARLDDLENRSSGANPQLEVMTFIMTGLFLMFVVDLAVRKSSTMRMVNVR</sequence>